<dbReference type="PANTHER" id="PTHR28180">
    <property type="entry name" value="CONSERVED MITOCHONDRIAL PROTEIN-RELATED"/>
    <property type="match status" value="1"/>
</dbReference>
<dbReference type="InterPro" id="IPR052999">
    <property type="entry name" value="PTS1_Protein"/>
</dbReference>
<evidence type="ECO:0000313" key="2">
    <source>
        <dbReference type="Proteomes" id="UP000799538"/>
    </source>
</evidence>
<dbReference type="EMBL" id="ML992502">
    <property type="protein sequence ID" value="KAF2226978.1"/>
    <property type="molecule type" value="Genomic_DNA"/>
</dbReference>
<protein>
    <submittedName>
        <fullName evidence="1">Uncharacterized protein</fullName>
    </submittedName>
</protein>
<dbReference type="SUPFAM" id="SSF69118">
    <property type="entry name" value="AhpD-like"/>
    <property type="match status" value="1"/>
</dbReference>
<keyword evidence="2" id="KW-1185">Reference proteome</keyword>
<dbReference type="PANTHER" id="PTHR28180:SF5">
    <property type="entry name" value="DNA POLYMERASE ALPHA SUBUNIT B"/>
    <property type="match status" value="1"/>
</dbReference>
<gene>
    <name evidence="1" type="ORF">BDZ85DRAFT_191086</name>
</gene>
<dbReference type="Gene3D" id="1.20.1290.10">
    <property type="entry name" value="AhpD-like"/>
    <property type="match status" value="1"/>
</dbReference>
<sequence>LYTFLLDDTPLLAPESRKHFVRRLRETLIKCIILVGIPKVMLAFHSLAAVEREEDQDGGFTREGWTPDEANRERGEKVLDVIYQGFQHKAHAACGSHRDVEWISTNISYGLFLADHQVLNIMESELVILPAIMCQDLKAPTDWHLKGCLRVGFTRGEIDAVQKVIREIAEYADIRLKNVGTIWDIPDDA</sequence>
<organism evidence="1 2">
    <name type="scientific">Elsinoe ampelina</name>
    <dbReference type="NCBI Taxonomy" id="302913"/>
    <lineage>
        <taxon>Eukaryota</taxon>
        <taxon>Fungi</taxon>
        <taxon>Dikarya</taxon>
        <taxon>Ascomycota</taxon>
        <taxon>Pezizomycotina</taxon>
        <taxon>Dothideomycetes</taxon>
        <taxon>Dothideomycetidae</taxon>
        <taxon>Myriangiales</taxon>
        <taxon>Elsinoaceae</taxon>
        <taxon>Elsinoe</taxon>
    </lineage>
</organism>
<name>A0A6A6GMX6_9PEZI</name>
<feature type="non-terminal residue" evidence="1">
    <location>
        <position position="1"/>
    </location>
</feature>
<dbReference type="OrthoDB" id="5537330at2759"/>
<accession>A0A6A6GMX6</accession>
<dbReference type="InterPro" id="IPR029032">
    <property type="entry name" value="AhpD-like"/>
</dbReference>
<dbReference type="AlphaFoldDB" id="A0A6A6GMX6"/>
<evidence type="ECO:0000313" key="1">
    <source>
        <dbReference type="EMBL" id="KAF2226978.1"/>
    </source>
</evidence>
<dbReference type="Proteomes" id="UP000799538">
    <property type="component" value="Unassembled WGS sequence"/>
</dbReference>
<reference evidence="2" key="1">
    <citation type="journal article" date="2020" name="Stud. Mycol.">
        <title>101 Dothideomycetes genomes: A test case for predicting lifestyles and emergence of pathogens.</title>
        <authorList>
            <person name="Haridas S."/>
            <person name="Albert R."/>
            <person name="Binder M."/>
            <person name="Bloem J."/>
            <person name="LaButti K."/>
            <person name="Salamov A."/>
            <person name="Andreopoulos B."/>
            <person name="Baker S."/>
            <person name="Barry K."/>
            <person name="Bills G."/>
            <person name="Bluhm B."/>
            <person name="Cannon C."/>
            <person name="Castanera R."/>
            <person name="Culley D."/>
            <person name="Daum C."/>
            <person name="Ezra D."/>
            <person name="Gonzalez J."/>
            <person name="Henrissat B."/>
            <person name="Kuo A."/>
            <person name="Liang C."/>
            <person name="Lipzen A."/>
            <person name="Lutzoni F."/>
            <person name="Magnuson J."/>
            <person name="Mondo S."/>
            <person name="Nolan M."/>
            <person name="Ohm R."/>
            <person name="Pangilinan J."/>
            <person name="Park H.-J."/>
            <person name="Ramirez L."/>
            <person name="Alfaro M."/>
            <person name="Sun H."/>
            <person name="Tritt A."/>
            <person name="Yoshinaga Y."/>
            <person name="Zwiers L.-H."/>
            <person name="Turgeon B."/>
            <person name="Goodwin S."/>
            <person name="Spatafora J."/>
            <person name="Crous P."/>
            <person name="Grigoriev I."/>
        </authorList>
    </citation>
    <scope>NUCLEOTIDE SEQUENCE [LARGE SCALE GENOMIC DNA]</scope>
    <source>
        <strain evidence="2">CECT 20119</strain>
    </source>
</reference>
<proteinExistence type="predicted"/>